<name>A0A1I1MYA6_9BACT</name>
<dbReference type="AlphaFoldDB" id="A0A1I1MYA6"/>
<dbReference type="PROSITE" id="PS51257">
    <property type="entry name" value="PROKAR_LIPOPROTEIN"/>
    <property type="match status" value="1"/>
</dbReference>
<proteinExistence type="predicted"/>
<keyword evidence="2" id="KW-1185">Reference proteome</keyword>
<dbReference type="Pfam" id="PF06291">
    <property type="entry name" value="Lambda_Bor"/>
    <property type="match status" value="1"/>
</dbReference>
<accession>A0A1I1MYA6</accession>
<evidence type="ECO:0000313" key="1">
    <source>
        <dbReference type="EMBL" id="SFC90434.1"/>
    </source>
</evidence>
<organism evidence="1 2">
    <name type="scientific">Spirosoma endophyticum</name>
    <dbReference type="NCBI Taxonomy" id="662367"/>
    <lineage>
        <taxon>Bacteria</taxon>
        <taxon>Pseudomonadati</taxon>
        <taxon>Bacteroidota</taxon>
        <taxon>Cytophagia</taxon>
        <taxon>Cytophagales</taxon>
        <taxon>Cytophagaceae</taxon>
        <taxon>Spirosoma</taxon>
    </lineage>
</organism>
<dbReference type="RefSeq" id="WP_245776582.1">
    <property type="nucleotide sequence ID" value="NZ_FOLQ01000002.1"/>
</dbReference>
<gene>
    <name evidence="1" type="ORF">SAMN05216167_102773</name>
</gene>
<evidence type="ECO:0000313" key="2">
    <source>
        <dbReference type="Proteomes" id="UP000198598"/>
    </source>
</evidence>
<dbReference type="EMBL" id="FOLQ01000002">
    <property type="protein sequence ID" value="SFC90434.1"/>
    <property type="molecule type" value="Genomic_DNA"/>
</dbReference>
<evidence type="ECO:0008006" key="3">
    <source>
        <dbReference type="Google" id="ProtNLM"/>
    </source>
</evidence>
<protein>
    <recommendedName>
        <fullName evidence="3">Bor protein</fullName>
    </recommendedName>
</protein>
<reference evidence="1 2" key="1">
    <citation type="submission" date="2016-10" db="EMBL/GenBank/DDBJ databases">
        <authorList>
            <person name="de Groot N.N."/>
        </authorList>
    </citation>
    <scope>NUCLEOTIDE SEQUENCE [LARGE SCALE GENOMIC DNA]</scope>
    <source>
        <strain evidence="1 2">DSM 26130</strain>
    </source>
</reference>
<dbReference type="InterPro" id="IPR010438">
    <property type="entry name" value="Lambda_Bor"/>
</dbReference>
<dbReference type="STRING" id="662367.SAMN05216167_102773"/>
<sequence length="111" mass="12684">MKIRYSLRIRQACLALILITTQSCYHYRITTSKFDPSTGYQRKTAHSFFWGLVQQNVVATNCDTLNLKSIDEVRITTNLGYSVLTVATLGIWSPVQVEWKCPKPCPREGEL</sequence>
<dbReference type="Proteomes" id="UP000198598">
    <property type="component" value="Unassembled WGS sequence"/>
</dbReference>